<dbReference type="CDD" id="cd00082">
    <property type="entry name" value="HisKA"/>
    <property type="match status" value="1"/>
</dbReference>
<keyword evidence="12" id="KW-1185">Reference proteome</keyword>
<evidence type="ECO:0000259" key="10">
    <source>
        <dbReference type="PROSITE" id="PS50109"/>
    </source>
</evidence>
<dbReference type="EC" id="2.7.13.3" evidence="2"/>
<keyword evidence="3" id="KW-0597">Phosphoprotein</keyword>
<dbReference type="EMBL" id="CP137640">
    <property type="protein sequence ID" value="WVX79344.1"/>
    <property type="molecule type" value="Genomic_DNA"/>
</dbReference>
<dbReference type="InterPro" id="IPR003661">
    <property type="entry name" value="HisK_dim/P_dom"/>
</dbReference>
<feature type="transmembrane region" description="Helical" evidence="9">
    <location>
        <begin position="7"/>
        <end position="25"/>
    </location>
</feature>
<dbReference type="SMART" id="SM00388">
    <property type="entry name" value="HisKA"/>
    <property type="match status" value="1"/>
</dbReference>
<dbReference type="InterPro" id="IPR036890">
    <property type="entry name" value="HATPase_C_sf"/>
</dbReference>
<keyword evidence="8" id="KW-0902">Two-component regulatory system</keyword>
<dbReference type="PANTHER" id="PTHR43065:SF46">
    <property type="entry name" value="C4-DICARBOXYLATE TRANSPORT SENSOR PROTEIN DCTB"/>
    <property type="match status" value="1"/>
</dbReference>
<dbReference type="SUPFAM" id="SSF47384">
    <property type="entry name" value="Homodimeric domain of signal transducing histidine kinase"/>
    <property type="match status" value="1"/>
</dbReference>
<reference evidence="11 12" key="1">
    <citation type="submission" date="2023-10" db="EMBL/GenBank/DDBJ databases">
        <title>Niallia locisalis sp.nov. isolated from a salt pond sample.</title>
        <authorList>
            <person name="Li X.-J."/>
            <person name="Dong L."/>
        </authorList>
    </citation>
    <scope>NUCLEOTIDE SEQUENCE [LARGE SCALE GENOMIC DNA]</scope>
    <source>
        <strain evidence="11 12">DSM 29761</strain>
    </source>
</reference>
<feature type="domain" description="Histidine kinase" evidence="10">
    <location>
        <begin position="204"/>
        <end position="411"/>
    </location>
</feature>
<dbReference type="Gene3D" id="1.10.287.130">
    <property type="match status" value="1"/>
</dbReference>
<feature type="transmembrane region" description="Helical" evidence="9">
    <location>
        <begin position="158"/>
        <end position="176"/>
    </location>
</feature>
<protein>
    <recommendedName>
        <fullName evidence="2">histidine kinase</fullName>
        <ecNumber evidence="2">2.7.13.3</ecNumber>
    </recommendedName>
</protein>
<dbReference type="Gene3D" id="3.30.565.10">
    <property type="entry name" value="Histidine kinase-like ATPase, C-terminal domain"/>
    <property type="match status" value="1"/>
</dbReference>
<dbReference type="InterPro" id="IPR004358">
    <property type="entry name" value="Sig_transdc_His_kin-like_C"/>
</dbReference>
<accession>A0ABZ2C741</accession>
<evidence type="ECO:0000256" key="5">
    <source>
        <dbReference type="ARBA" id="ARBA00022741"/>
    </source>
</evidence>
<evidence type="ECO:0000313" key="11">
    <source>
        <dbReference type="EMBL" id="WVX79344.1"/>
    </source>
</evidence>
<keyword evidence="9" id="KW-0812">Transmembrane</keyword>
<evidence type="ECO:0000256" key="6">
    <source>
        <dbReference type="ARBA" id="ARBA00022777"/>
    </source>
</evidence>
<keyword evidence="7" id="KW-0067">ATP-binding</keyword>
<dbReference type="PANTHER" id="PTHR43065">
    <property type="entry name" value="SENSOR HISTIDINE KINASE"/>
    <property type="match status" value="1"/>
</dbReference>
<evidence type="ECO:0000256" key="7">
    <source>
        <dbReference type="ARBA" id="ARBA00022840"/>
    </source>
</evidence>
<dbReference type="PROSITE" id="PS50109">
    <property type="entry name" value="HIS_KIN"/>
    <property type="match status" value="1"/>
</dbReference>
<dbReference type="Pfam" id="PF00512">
    <property type="entry name" value="HisKA"/>
    <property type="match status" value="1"/>
</dbReference>
<evidence type="ECO:0000256" key="4">
    <source>
        <dbReference type="ARBA" id="ARBA00022679"/>
    </source>
</evidence>
<keyword evidence="9" id="KW-0472">Membrane</keyword>
<evidence type="ECO:0000256" key="2">
    <source>
        <dbReference type="ARBA" id="ARBA00012438"/>
    </source>
</evidence>
<dbReference type="RefSeq" id="WP_338448278.1">
    <property type="nucleotide sequence ID" value="NZ_CP137640.1"/>
</dbReference>
<feature type="transmembrane region" description="Helical" evidence="9">
    <location>
        <begin position="64"/>
        <end position="91"/>
    </location>
</feature>
<organism evidence="11 12">
    <name type="scientific">Niallia oryzisoli</name>
    <dbReference type="NCBI Taxonomy" id="1737571"/>
    <lineage>
        <taxon>Bacteria</taxon>
        <taxon>Bacillati</taxon>
        <taxon>Bacillota</taxon>
        <taxon>Bacilli</taxon>
        <taxon>Bacillales</taxon>
        <taxon>Bacillaceae</taxon>
        <taxon>Niallia</taxon>
    </lineage>
</organism>
<feature type="transmembrane region" description="Helical" evidence="9">
    <location>
        <begin position="131"/>
        <end position="152"/>
    </location>
</feature>
<evidence type="ECO:0000256" key="8">
    <source>
        <dbReference type="ARBA" id="ARBA00023012"/>
    </source>
</evidence>
<dbReference type="InterPro" id="IPR003594">
    <property type="entry name" value="HATPase_dom"/>
</dbReference>
<evidence type="ECO:0000256" key="1">
    <source>
        <dbReference type="ARBA" id="ARBA00000085"/>
    </source>
</evidence>
<proteinExistence type="predicted"/>
<gene>
    <name evidence="11" type="ORF">R4Z09_18780</name>
</gene>
<name>A0ABZ2C741_9BACI</name>
<keyword evidence="5" id="KW-0547">Nucleotide-binding</keyword>
<dbReference type="SUPFAM" id="SSF55874">
    <property type="entry name" value="ATPase domain of HSP90 chaperone/DNA topoisomerase II/histidine kinase"/>
    <property type="match status" value="1"/>
</dbReference>
<dbReference type="InterPro" id="IPR005467">
    <property type="entry name" value="His_kinase_dom"/>
</dbReference>
<feature type="transmembrane region" description="Helical" evidence="9">
    <location>
        <begin position="97"/>
        <end position="119"/>
    </location>
</feature>
<feature type="transmembrane region" description="Helical" evidence="9">
    <location>
        <begin position="31"/>
        <end position="52"/>
    </location>
</feature>
<keyword evidence="9" id="KW-1133">Transmembrane helix</keyword>
<keyword evidence="6 11" id="KW-0418">Kinase</keyword>
<dbReference type="InterPro" id="IPR036097">
    <property type="entry name" value="HisK_dim/P_sf"/>
</dbReference>
<dbReference type="PRINTS" id="PR00344">
    <property type="entry name" value="BCTRLSENSOR"/>
</dbReference>
<dbReference type="GO" id="GO:0016301">
    <property type="term" value="F:kinase activity"/>
    <property type="evidence" value="ECO:0007669"/>
    <property type="project" value="UniProtKB-KW"/>
</dbReference>
<dbReference type="Pfam" id="PF02518">
    <property type="entry name" value="HATPase_c"/>
    <property type="match status" value="1"/>
</dbReference>
<comment type="catalytic activity">
    <reaction evidence="1">
        <text>ATP + protein L-histidine = ADP + protein N-phospho-L-histidine.</text>
        <dbReference type="EC" id="2.7.13.3"/>
    </reaction>
</comment>
<evidence type="ECO:0000256" key="3">
    <source>
        <dbReference type="ARBA" id="ARBA00022553"/>
    </source>
</evidence>
<sequence>MEITRHLLFNLSLLLVILFFYLMWLERRKNMPKFITIGSFICSIVVCFLFSYQPIPNVSYDLRLIPVLIGGLYFGIGPLLTIIVLIVRAFYGMDQGFFVGLTIYGSLTFLLIMLHPWFMRQHPKRRISFSVILAIIFSLLTVLLLPLIDWVSLDFDALFAYIFVPTLGIFIFSYSVEFSLKNIRLYNRVIDSEKTIALEQMGAAIAHEIRNPLTTAIGFVQLLQETEVDKTKRQQYLTMVKQELDSAELIIKDYLIYSRQFTEQVEEIDVNQELNHVLSTLRPLAEEHSVNFYTSYLSVGTITGNIKKFRQCLFNIIKNGIESMPSGGSLIVCTQLHHSNVIIEIKDKGTGMSTEQLEQLGKPYYLTSGPKGTGLSMMVSFGIVRAMKGSIKVKSEMGNGTTFLISFPSNPNSKEYWENYKKLLN</sequence>
<evidence type="ECO:0000313" key="12">
    <source>
        <dbReference type="Proteomes" id="UP001357223"/>
    </source>
</evidence>
<dbReference type="Proteomes" id="UP001357223">
    <property type="component" value="Chromosome"/>
</dbReference>
<evidence type="ECO:0000256" key="9">
    <source>
        <dbReference type="SAM" id="Phobius"/>
    </source>
</evidence>
<dbReference type="SMART" id="SM00387">
    <property type="entry name" value="HATPase_c"/>
    <property type="match status" value="1"/>
</dbReference>
<keyword evidence="4" id="KW-0808">Transferase</keyword>